<dbReference type="InterPro" id="IPR023393">
    <property type="entry name" value="START-like_dom_sf"/>
</dbReference>
<dbReference type="Gene3D" id="3.30.530.20">
    <property type="match status" value="1"/>
</dbReference>
<evidence type="ECO:0000313" key="1">
    <source>
        <dbReference type="EMBL" id="AUZ86708.1"/>
    </source>
</evidence>
<sequence>MSQTEIRHHQESVTIQASADSIYDLVSDITRTGEWSPVCTRCWWEDGVSAGKVGAWFTGHNELPHRTWETRSQVVAAERGREFAWVVGGDRVRWGYTLTQAGTGTTLTESWDFLPGGIAMFEEKFGDDAPAQIIDRTRQALDGIPKTLAAIKRIAESGTSREDDRS</sequence>
<dbReference type="Proteomes" id="UP000239187">
    <property type="component" value="Chromosome"/>
</dbReference>
<name>A0A2L0UBU6_9MICC</name>
<protein>
    <submittedName>
        <fullName evidence="1">Polyketide cyclase</fullName>
    </submittedName>
</protein>
<reference evidence="1 2" key="1">
    <citation type="submission" date="2017-11" db="EMBL/GenBank/DDBJ databases">
        <title>Draft genome of Arthrobacter agilis strain UMCV2, a plant growth-promoting rhizobacterium and biocontrol capacity of phytopathogenic fungi.</title>
        <authorList>
            <person name="Martinez-Camara R."/>
            <person name="Santoyo G."/>
            <person name="Moreno-Hagelsieb G."/>
            <person name="Valencia-Cantero E."/>
        </authorList>
    </citation>
    <scope>NUCLEOTIDE SEQUENCE [LARGE SCALE GENOMIC DNA]</scope>
    <source>
        <strain evidence="1 2">UMCV2</strain>
    </source>
</reference>
<organism evidence="1 2">
    <name type="scientific">Arthrobacter agilis</name>
    <dbReference type="NCBI Taxonomy" id="37921"/>
    <lineage>
        <taxon>Bacteria</taxon>
        <taxon>Bacillati</taxon>
        <taxon>Actinomycetota</taxon>
        <taxon>Actinomycetes</taxon>
        <taxon>Micrococcales</taxon>
        <taxon>Micrococcaceae</taxon>
        <taxon>Arthrobacter</taxon>
    </lineage>
</organism>
<evidence type="ECO:0000313" key="2">
    <source>
        <dbReference type="Proteomes" id="UP000239187"/>
    </source>
</evidence>
<accession>A0A2L0UBU6</accession>
<gene>
    <name evidence="1" type="ORF">CVO76_02925</name>
</gene>
<dbReference type="InterPro" id="IPR019587">
    <property type="entry name" value="Polyketide_cyclase/dehydratase"/>
</dbReference>
<proteinExistence type="predicted"/>
<dbReference type="Pfam" id="PF10604">
    <property type="entry name" value="Polyketide_cyc2"/>
    <property type="match status" value="1"/>
</dbReference>
<dbReference type="EMBL" id="CP024915">
    <property type="protein sequence ID" value="AUZ86708.1"/>
    <property type="molecule type" value="Genomic_DNA"/>
</dbReference>
<dbReference type="CDD" id="cd07812">
    <property type="entry name" value="SRPBCC"/>
    <property type="match status" value="1"/>
</dbReference>
<dbReference type="SUPFAM" id="SSF55961">
    <property type="entry name" value="Bet v1-like"/>
    <property type="match status" value="1"/>
</dbReference>
<dbReference type="RefSeq" id="WP_208740606.1">
    <property type="nucleotide sequence ID" value="NZ_CP024915.1"/>
</dbReference>
<dbReference type="AlphaFoldDB" id="A0A2L0UBU6"/>